<dbReference type="EMBL" id="FJOF01000009">
    <property type="protein sequence ID" value="CZR45898.1"/>
    <property type="molecule type" value="Genomic_DNA"/>
</dbReference>
<dbReference type="Pfam" id="PF12680">
    <property type="entry name" value="SnoaL_2"/>
    <property type="match status" value="1"/>
</dbReference>
<sequence>MSRDALLADVEKTWNEHLIDQPTQTAEQIKAGKALIELFLATFVYHDYDRTRELVSEDYIQHNPTLGTGRESIIEFAERETTDPNRPFKCNWKRILVDGQFVVAHIHVEAYDGTDGVRVVEILRYEKGVFTEHWDTAAPVPPKSEWKNQNGLF</sequence>
<dbReference type="GeneID" id="42059783"/>
<protein>
    <recommendedName>
        <fullName evidence="1">SnoaL-like domain-containing protein</fullName>
    </recommendedName>
</protein>
<dbReference type="Gene3D" id="3.10.450.50">
    <property type="match status" value="1"/>
</dbReference>
<accession>A0A1L7VZR3</accession>
<evidence type="ECO:0000259" key="1">
    <source>
        <dbReference type="Pfam" id="PF12680"/>
    </source>
</evidence>
<dbReference type="InterPro" id="IPR032710">
    <property type="entry name" value="NTF2-like_dom_sf"/>
</dbReference>
<proteinExistence type="predicted"/>
<dbReference type="InterPro" id="IPR037401">
    <property type="entry name" value="SnoaL-like"/>
</dbReference>
<dbReference type="SUPFAM" id="SSF54427">
    <property type="entry name" value="NTF2-like"/>
    <property type="match status" value="1"/>
</dbReference>
<organism evidence="2 3">
    <name type="scientific">Fusarium proliferatum (strain ET1)</name>
    <name type="common">Orchid endophyte fungus</name>
    <dbReference type="NCBI Taxonomy" id="1227346"/>
    <lineage>
        <taxon>Eukaryota</taxon>
        <taxon>Fungi</taxon>
        <taxon>Dikarya</taxon>
        <taxon>Ascomycota</taxon>
        <taxon>Pezizomycotina</taxon>
        <taxon>Sordariomycetes</taxon>
        <taxon>Hypocreomycetidae</taxon>
        <taxon>Hypocreales</taxon>
        <taxon>Nectriaceae</taxon>
        <taxon>Fusarium</taxon>
        <taxon>Fusarium fujikuroi species complex</taxon>
    </lineage>
</organism>
<reference evidence="3" key="1">
    <citation type="journal article" date="2016" name="Genome Biol. Evol.">
        <title>Comparative 'omics' of the Fusarium fujikuroi species complex highlights differences in genetic potential and metabolite synthesis.</title>
        <authorList>
            <person name="Niehaus E.-M."/>
            <person name="Muensterkoetter M."/>
            <person name="Proctor R.H."/>
            <person name="Brown D.W."/>
            <person name="Sharon A."/>
            <person name="Idan Y."/>
            <person name="Oren-Young L."/>
            <person name="Sieber C.M."/>
            <person name="Novak O."/>
            <person name="Pencik A."/>
            <person name="Tarkowska D."/>
            <person name="Hromadova K."/>
            <person name="Freeman S."/>
            <person name="Maymon M."/>
            <person name="Elazar M."/>
            <person name="Youssef S.A."/>
            <person name="El-Shabrawy E.S.M."/>
            <person name="Shalaby A.B.A."/>
            <person name="Houterman P."/>
            <person name="Brock N.L."/>
            <person name="Burkhardt I."/>
            <person name="Tsavkelova E.A."/>
            <person name="Dickschat J.S."/>
            <person name="Galuszka P."/>
            <person name="Gueldener U."/>
            <person name="Tudzynski B."/>
        </authorList>
    </citation>
    <scope>NUCLEOTIDE SEQUENCE [LARGE SCALE GENOMIC DNA]</scope>
    <source>
        <strain evidence="3">ET1</strain>
    </source>
</reference>
<dbReference type="RefSeq" id="XP_031086432.1">
    <property type="nucleotide sequence ID" value="XM_031220811.1"/>
</dbReference>
<comment type="caution">
    <text evidence="2">The sequence shown here is derived from an EMBL/GenBank/DDBJ whole genome shotgun (WGS) entry which is preliminary data.</text>
</comment>
<dbReference type="VEuPathDB" id="FungiDB:FPRO_14926"/>
<keyword evidence="3" id="KW-1185">Reference proteome</keyword>
<evidence type="ECO:0000313" key="3">
    <source>
        <dbReference type="Proteomes" id="UP000183971"/>
    </source>
</evidence>
<feature type="domain" description="SnoaL-like" evidence="1">
    <location>
        <begin position="37"/>
        <end position="133"/>
    </location>
</feature>
<evidence type="ECO:0000313" key="2">
    <source>
        <dbReference type="EMBL" id="CZR45898.1"/>
    </source>
</evidence>
<gene>
    <name evidence="2" type="ORF">FPRO_14926</name>
</gene>
<dbReference type="AlphaFoldDB" id="A0A1L7VZR3"/>
<dbReference type="Proteomes" id="UP000183971">
    <property type="component" value="Unassembled WGS sequence"/>
</dbReference>
<name>A0A1L7VZR3_FUSPR</name>